<keyword evidence="10" id="KW-1185">Reference proteome</keyword>
<evidence type="ECO:0000256" key="2">
    <source>
        <dbReference type="ARBA" id="ARBA00007998"/>
    </source>
</evidence>
<sequence>MAKANEKLNRIHIALLIYMIELDVTVFALPRLVAKNIGTNGWVGLLALTCVACFNIWLFQIVYRMGKGQSFFQIVEAVVPKWCAYPFYLVLTVFWIAIGSFIGKDFILIFQTLTFQSSSSMMIFSLYCLMVYVLLVKDIYSILKAVTLFFLMTASVNLLAPFFFQDWKLIRFTTSLFQGTEGGHTLHGWTEVYTVFVGYELCLFLFPYVDKKSKLFQGMYTGQLLIGLVQQLAVWVSFGFFSFPELKVLAYPVIHTLEYIEFPFINRVENLVFPFFLFSNLVSTVLFAFAGLSCLKQMFPQARPKLLELFIVIAIFGLGYIPKLLREAEALVFHSFFVEIGVAFVLPLLLMVLLQIGKLRKKGVKA</sequence>
<feature type="transmembrane region" description="Helical" evidence="8">
    <location>
        <begin position="331"/>
        <end position="354"/>
    </location>
</feature>
<evidence type="ECO:0000256" key="1">
    <source>
        <dbReference type="ARBA" id="ARBA00004141"/>
    </source>
</evidence>
<evidence type="ECO:0000313" key="9">
    <source>
        <dbReference type="EMBL" id="MBB6669619.1"/>
    </source>
</evidence>
<evidence type="ECO:0000256" key="4">
    <source>
        <dbReference type="ARBA" id="ARBA00022544"/>
    </source>
</evidence>
<evidence type="ECO:0000256" key="5">
    <source>
        <dbReference type="ARBA" id="ARBA00022692"/>
    </source>
</evidence>
<evidence type="ECO:0000256" key="7">
    <source>
        <dbReference type="ARBA" id="ARBA00023136"/>
    </source>
</evidence>
<feature type="transmembrane region" description="Helical" evidence="8">
    <location>
        <begin position="142"/>
        <end position="164"/>
    </location>
</feature>
<gene>
    <name evidence="9" type="ORF">H7C19_02855</name>
</gene>
<keyword evidence="6 8" id="KW-1133">Transmembrane helix</keyword>
<feature type="transmembrane region" description="Helical" evidence="8">
    <location>
        <begin position="115"/>
        <end position="135"/>
    </location>
</feature>
<reference evidence="9 10" key="1">
    <citation type="submission" date="2020-08" db="EMBL/GenBank/DDBJ databases">
        <title>Cohnella phylogeny.</title>
        <authorList>
            <person name="Dunlap C."/>
        </authorList>
    </citation>
    <scope>NUCLEOTIDE SEQUENCE [LARGE SCALE GENOMIC DNA]</scope>
    <source>
        <strain evidence="9 10">DSM 28246</strain>
    </source>
</reference>
<evidence type="ECO:0000256" key="3">
    <source>
        <dbReference type="ARBA" id="ARBA00022448"/>
    </source>
</evidence>
<feature type="transmembrane region" description="Helical" evidence="8">
    <location>
        <begin position="42"/>
        <end position="63"/>
    </location>
</feature>
<keyword evidence="4" id="KW-0309">Germination</keyword>
<dbReference type="RefSeq" id="WP_185141069.1">
    <property type="nucleotide sequence ID" value="NZ_JACJVP010000003.1"/>
</dbReference>
<dbReference type="GO" id="GO:0016020">
    <property type="term" value="C:membrane"/>
    <property type="evidence" value="ECO:0007669"/>
    <property type="project" value="UniProtKB-SubCell"/>
</dbReference>
<keyword evidence="5 8" id="KW-0812">Transmembrane</keyword>
<dbReference type="AlphaFoldDB" id="A0A7X0RP24"/>
<feature type="transmembrane region" description="Helical" evidence="8">
    <location>
        <begin position="271"/>
        <end position="294"/>
    </location>
</feature>
<feature type="transmembrane region" description="Helical" evidence="8">
    <location>
        <begin position="306"/>
        <end position="325"/>
    </location>
</feature>
<accession>A0A7X0RP24</accession>
<proteinExistence type="inferred from homology"/>
<protein>
    <submittedName>
        <fullName evidence="9">GerAB/ArcD/ProY family transporter</fullName>
    </submittedName>
</protein>
<comment type="subcellular location">
    <subcellularLocation>
        <location evidence="1">Membrane</location>
        <topology evidence="1">Multi-pass membrane protein</topology>
    </subcellularLocation>
</comment>
<evidence type="ECO:0000256" key="6">
    <source>
        <dbReference type="ARBA" id="ARBA00022989"/>
    </source>
</evidence>
<feature type="transmembrane region" description="Helical" evidence="8">
    <location>
        <begin position="192"/>
        <end position="209"/>
    </location>
</feature>
<dbReference type="EMBL" id="JACJVP010000003">
    <property type="protein sequence ID" value="MBB6669619.1"/>
    <property type="molecule type" value="Genomic_DNA"/>
</dbReference>
<dbReference type="Proteomes" id="UP000547209">
    <property type="component" value="Unassembled WGS sequence"/>
</dbReference>
<keyword evidence="3" id="KW-0813">Transport</keyword>
<dbReference type="PANTHER" id="PTHR34975">
    <property type="entry name" value="SPORE GERMINATION PROTEIN A2"/>
    <property type="match status" value="1"/>
</dbReference>
<comment type="similarity">
    <text evidence="2">Belongs to the amino acid-polyamine-organocation (APC) superfamily. Spore germination protein (SGP) (TC 2.A.3.9) family.</text>
</comment>
<feature type="transmembrane region" description="Helical" evidence="8">
    <location>
        <begin position="221"/>
        <end position="243"/>
    </location>
</feature>
<evidence type="ECO:0000256" key="8">
    <source>
        <dbReference type="SAM" id="Phobius"/>
    </source>
</evidence>
<dbReference type="GO" id="GO:0009847">
    <property type="term" value="P:spore germination"/>
    <property type="evidence" value="ECO:0007669"/>
    <property type="project" value="InterPro"/>
</dbReference>
<evidence type="ECO:0000313" key="10">
    <source>
        <dbReference type="Proteomes" id="UP000547209"/>
    </source>
</evidence>
<feature type="transmembrane region" description="Helical" evidence="8">
    <location>
        <begin position="84"/>
        <end position="103"/>
    </location>
</feature>
<dbReference type="PANTHER" id="PTHR34975:SF2">
    <property type="entry name" value="SPORE GERMINATION PROTEIN A2"/>
    <property type="match status" value="1"/>
</dbReference>
<dbReference type="InterPro" id="IPR004761">
    <property type="entry name" value="Spore_GerAB"/>
</dbReference>
<dbReference type="Pfam" id="PF03845">
    <property type="entry name" value="Spore_permease"/>
    <property type="match status" value="1"/>
</dbReference>
<keyword evidence="7 8" id="KW-0472">Membrane</keyword>
<organism evidence="9 10">
    <name type="scientific">Cohnella nanjingensis</name>
    <dbReference type="NCBI Taxonomy" id="1387779"/>
    <lineage>
        <taxon>Bacteria</taxon>
        <taxon>Bacillati</taxon>
        <taxon>Bacillota</taxon>
        <taxon>Bacilli</taxon>
        <taxon>Bacillales</taxon>
        <taxon>Paenibacillaceae</taxon>
        <taxon>Cohnella</taxon>
    </lineage>
</organism>
<feature type="transmembrane region" description="Helical" evidence="8">
    <location>
        <begin position="12"/>
        <end position="30"/>
    </location>
</feature>
<name>A0A7X0RP24_9BACL</name>
<comment type="caution">
    <text evidence="9">The sequence shown here is derived from an EMBL/GenBank/DDBJ whole genome shotgun (WGS) entry which is preliminary data.</text>
</comment>